<organism evidence="1 2">
    <name type="scientific">Shewanella baltica (strain OS195)</name>
    <dbReference type="NCBI Taxonomy" id="399599"/>
    <lineage>
        <taxon>Bacteria</taxon>
        <taxon>Pseudomonadati</taxon>
        <taxon>Pseudomonadota</taxon>
        <taxon>Gammaproteobacteria</taxon>
        <taxon>Alteromonadales</taxon>
        <taxon>Shewanellaceae</taxon>
        <taxon>Shewanella</taxon>
    </lineage>
</organism>
<accession>A9L165</accession>
<dbReference type="HOGENOM" id="CLU_082968_0_0_6"/>
<sequence length="293" mass="32462">MENKTTHQIILSFGKKDNTNHQMPLATYITSLQGLQEVVEQTDKILNGENSEYDIKVIAEQPGSFETVIDFVQSGGIDVFRTLGFVAGGFALGTVLEVVEQLKSRAMTEIEISKGEHGKQATIRVDGQEVTCSETVAKLVKNPKIRSGLDKLLYSSLQDEDASNLKITSEGGISLEVDKDEAEVYKAPPSVMHQETEVETIVADVRFTKVNFLGAKGWEIAYGTARYPTQMTDEFFLEKIANGKDGKPLEISSDDLFVVEMKKTEITSNGKKGRPRFVITKVNRHRKADGRIV</sequence>
<dbReference type="KEGG" id="sbn:Sbal195_2141"/>
<dbReference type="GeneID" id="11772288"/>
<dbReference type="RefSeq" id="WP_012197081.1">
    <property type="nucleotide sequence ID" value="NC_009997.1"/>
</dbReference>
<dbReference type="AlphaFoldDB" id="A9L165"/>
<proteinExistence type="predicted"/>
<name>A9L165_SHEB9</name>
<gene>
    <name evidence="1" type="ordered locus">Sbal195_2141</name>
</gene>
<dbReference type="Proteomes" id="UP000000770">
    <property type="component" value="Chromosome"/>
</dbReference>
<reference evidence="1 2" key="1">
    <citation type="submission" date="2007-11" db="EMBL/GenBank/DDBJ databases">
        <title>Complete sequence of chromosome of Shewanella baltica OS195.</title>
        <authorList>
            <consortium name="US DOE Joint Genome Institute"/>
            <person name="Copeland A."/>
            <person name="Lucas S."/>
            <person name="Lapidus A."/>
            <person name="Barry K."/>
            <person name="Glavina del Rio T."/>
            <person name="Dalin E."/>
            <person name="Tice H."/>
            <person name="Pitluck S."/>
            <person name="Chain P."/>
            <person name="Malfatti S."/>
            <person name="Shin M."/>
            <person name="Vergez L."/>
            <person name="Schmutz J."/>
            <person name="Larimer F."/>
            <person name="Land M."/>
            <person name="Hauser L."/>
            <person name="Kyrpides N."/>
            <person name="Kim E."/>
            <person name="Brettar I."/>
            <person name="Rodrigues J."/>
            <person name="Konstantinidis K."/>
            <person name="Klappenbach J."/>
            <person name="Hofle M."/>
            <person name="Tiedje J."/>
            <person name="Richardson P."/>
        </authorList>
    </citation>
    <scope>NUCLEOTIDE SEQUENCE [LARGE SCALE GENOMIC DNA]</scope>
    <source>
        <strain evidence="1 2">OS195</strain>
    </source>
</reference>
<evidence type="ECO:0000313" key="1">
    <source>
        <dbReference type="EMBL" id="ABX49310.1"/>
    </source>
</evidence>
<dbReference type="EMBL" id="CP000891">
    <property type="protein sequence ID" value="ABX49310.1"/>
    <property type="molecule type" value="Genomic_DNA"/>
</dbReference>
<protein>
    <submittedName>
        <fullName evidence="1">Uncharacterized protein</fullName>
    </submittedName>
</protein>
<evidence type="ECO:0000313" key="2">
    <source>
        <dbReference type="Proteomes" id="UP000000770"/>
    </source>
</evidence>